<evidence type="ECO:0000313" key="8">
    <source>
        <dbReference type="EMBL" id="KAK2069943.1"/>
    </source>
</evidence>
<evidence type="ECO:0000256" key="6">
    <source>
        <dbReference type="ARBA" id="ARBA00022807"/>
    </source>
</evidence>
<protein>
    <recommendedName>
        <fullName evidence="2">ubiquitinyl hydrolase 1</fullName>
        <ecNumber evidence="2">3.4.19.12</ecNumber>
    </recommendedName>
</protein>
<evidence type="ECO:0000256" key="5">
    <source>
        <dbReference type="ARBA" id="ARBA00022801"/>
    </source>
</evidence>
<gene>
    <name evidence="8" type="ORF">P8C59_004483</name>
</gene>
<keyword evidence="5" id="KW-0378">Hydrolase</keyword>
<keyword evidence="3" id="KW-0645">Protease</keyword>
<feature type="compositionally biased region" description="Low complexity" evidence="7">
    <location>
        <begin position="315"/>
        <end position="325"/>
    </location>
</feature>
<dbReference type="PANTHER" id="PTHR13367">
    <property type="entry name" value="UBIQUITIN THIOESTERASE"/>
    <property type="match status" value="1"/>
</dbReference>
<evidence type="ECO:0000256" key="2">
    <source>
        <dbReference type="ARBA" id="ARBA00012759"/>
    </source>
</evidence>
<comment type="catalytic activity">
    <reaction evidence="1">
        <text>Thiol-dependent hydrolysis of ester, thioester, amide, peptide and isopeptide bonds formed by the C-terminal Gly of ubiquitin (a 76-residue protein attached to proteins as an intracellular targeting signal).</text>
        <dbReference type="EC" id="3.4.19.12"/>
    </reaction>
</comment>
<dbReference type="EMBL" id="JAQQPM010000003">
    <property type="protein sequence ID" value="KAK2069943.1"/>
    <property type="molecule type" value="Genomic_DNA"/>
</dbReference>
<keyword evidence="9" id="KW-1185">Reference proteome</keyword>
<dbReference type="Proteomes" id="UP001217918">
    <property type="component" value="Unassembled WGS sequence"/>
</dbReference>
<dbReference type="AlphaFoldDB" id="A0AAD9I2U4"/>
<evidence type="ECO:0000256" key="7">
    <source>
        <dbReference type="SAM" id="MobiDB-lite"/>
    </source>
</evidence>
<dbReference type="GO" id="GO:0006508">
    <property type="term" value="P:proteolysis"/>
    <property type="evidence" value="ECO:0007669"/>
    <property type="project" value="UniProtKB-KW"/>
</dbReference>
<comment type="caution">
    <text evidence="8">The sequence shown here is derived from an EMBL/GenBank/DDBJ whole genome shotgun (WGS) entry which is preliminary data.</text>
</comment>
<dbReference type="GO" id="GO:0004843">
    <property type="term" value="F:cysteine-type deubiquitinase activity"/>
    <property type="evidence" value="ECO:0007669"/>
    <property type="project" value="UniProtKB-EC"/>
</dbReference>
<evidence type="ECO:0000313" key="9">
    <source>
        <dbReference type="Proteomes" id="UP001217918"/>
    </source>
</evidence>
<dbReference type="InterPro" id="IPR051346">
    <property type="entry name" value="OTU_Deubiquitinase"/>
</dbReference>
<accession>A0AAD9I2U4</accession>
<dbReference type="PANTHER" id="PTHR13367:SF34">
    <property type="match status" value="1"/>
</dbReference>
<keyword evidence="6" id="KW-0788">Thiol protease</keyword>
<proteinExistence type="predicted"/>
<evidence type="ECO:0000256" key="4">
    <source>
        <dbReference type="ARBA" id="ARBA00022786"/>
    </source>
</evidence>
<keyword evidence="4" id="KW-0833">Ubl conjugation pathway</keyword>
<feature type="region of interest" description="Disordered" evidence="7">
    <location>
        <begin position="315"/>
        <end position="334"/>
    </location>
</feature>
<organism evidence="8 9">
    <name type="scientific">Phyllachora maydis</name>
    <dbReference type="NCBI Taxonomy" id="1825666"/>
    <lineage>
        <taxon>Eukaryota</taxon>
        <taxon>Fungi</taxon>
        <taxon>Dikarya</taxon>
        <taxon>Ascomycota</taxon>
        <taxon>Pezizomycotina</taxon>
        <taxon>Sordariomycetes</taxon>
        <taxon>Sordariomycetidae</taxon>
        <taxon>Phyllachorales</taxon>
        <taxon>Phyllachoraceae</taxon>
        <taxon>Phyllachora</taxon>
    </lineage>
</organism>
<name>A0AAD9I2U4_9PEZI</name>
<feature type="region of interest" description="Disordered" evidence="7">
    <location>
        <begin position="534"/>
        <end position="555"/>
    </location>
</feature>
<evidence type="ECO:0000256" key="3">
    <source>
        <dbReference type="ARBA" id="ARBA00022670"/>
    </source>
</evidence>
<reference evidence="8" key="1">
    <citation type="journal article" date="2023" name="Mol. Plant Microbe Interact.">
        <title>Elucidating the Obligate Nature and Biological Capacity of an Invasive Fungal Corn Pathogen.</title>
        <authorList>
            <person name="MacCready J.S."/>
            <person name="Roggenkamp E.M."/>
            <person name="Gdanetz K."/>
            <person name="Chilvers M.I."/>
        </authorList>
    </citation>
    <scope>NUCLEOTIDE SEQUENCE</scope>
    <source>
        <strain evidence="8">PM02</strain>
    </source>
</reference>
<dbReference type="EC" id="3.4.19.12" evidence="2"/>
<feature type="region of interest" description="Disordered" evidence="7">
    <location>
        <begin position="1"/>
        <end position="25"/>
    </location>
</feature>
<sequence>MSFSNSVRRTWKQRHDKTPSTDAEDSTRPYKAFMIFYMGCILEKALRLRVRAEILHVMNAKLSRRFLKYGPRDEGPAGWATKVGQVMADATAAMADEWKHIMAQDKQTMNIPHHGLERLSFQADVHMHLPALEVFTASIAQRRSTRRKYAFDTSEDLPHLSPSLLPSVQFLPGPCYPRQRLARFEGWVEHELDTWASSNRLTSSTCEQLAVCMKKYHAAATQAYGNNAELTSIMLLTLTELWVACDKSGYMTSFLIRRWERLLCRAHPLLCGERLQGGHLPGLDDAIEQVWSGYPPPGSWHIDPTHDFWLHTTTTTTTTSTSGTETDSEDGTDSQDGMLHVDFNLLTAELLVDGLPLSRLPSKYESHPLYRTLFGQAAIEVMPTRLPGMELASKVRLHGYHLGFGLQGPDFLVQAHAAPGHVYDLVPDRLTGHTGTEQALLILRSGSVRSFGALSAEHVALLLKVIWDGQVGMAAQAGMYLDLVVGEMLRLARRMAVFVPPMTATIEPLTTLHRSTDPWLHARAAARDAVFHSPGFGAHGGRAQDPASDQDYTSRERSTTDAAVKAYYMACYVLTQPAKLTWAIPSTLTQDIWAVWGQHLVLAAALSGPRRGLGSGPVPLAVEQLDLPDQSHTNALVLDHLLQPDNAVEVLPGRGASSGKDGEILLGLVARMDPDVRVVLDVGAQILELTNVEVARCWLGRLGHDTGVEAVVFVDDNDEICVLDRKGDVEALQISAFSKNLDRCVVFLNEAHTRGIDLKLPIHYRAAVTLGPNLTKDRLVQACMRMRELGPGQTVVFCVPPEIRTKIMTSRSPTGTVHDADISLVDVLAWAISETWTDLKRSMPLWAVQGRRLATQSALWTTCRTGDGYVMDKDLAARFQEPEAQSLEELLVTADFARTVEETEAGLFRDVRWVLTAGRGRPSEDAEGGVAHMVVISPFEANALVPHLKQRPGSATRATLHAYAPGTKRAYAPLDALDLYPVGGPWAPLPRRLRVQLGLVAGQLYFGSHDEYRAVCAFLGLVSPAGGGDGRGGAETAADGFVVRAGGFAQSPVRFLRGFLATVRRDGGAIEKTDVGKMLGGVILTEEGFA</sequence>
<evidence type="ECO:0000256" key="1">
    <source>
        <dbReference type="ARBA" id="ARBA00000707"/>
    </source>
</evidence>